<keyword evidence="2" id="KW-1185">Reference proteome</keyword>
<protein>
    <recommendedName>
        <fullName evidence="3">Transposase</fullName>
    </recommendedName>
</protein>
<dbReference type="Proteomes" id="UP000198939">
    <property type="component" value="Unassembled WGS sequence"/>
</dbReference>
<evidence type="ECO:0000313" key="2">
    <source>
        <dbReference type="Proteomes" id="UP000198939"/>
    </source>
</evidence>
<sequence>MEVNTIGLDLAKNVFQAHGADAAGAIVFRKQLRR</sequence>
<reference evidence="1 2" key="1">
    <citation type="submission" date="2016-10" db="EMBL/GenBank/DDBJ databases">
        <authorList>
            <person name="Varghese N."/>
            <person name="Submissions S."/>
        </authorList>
    </citation>
    <scope>NUCLEOTIDE SEQUENCE [LARGE SCALE GENOMIC DNA]</scope>
    <source>
        <strain evidence="1 2">CGMCC 1.7071</strain>
    </source>
</reference>
<comment type="caution">
    <text evidence="1">The sequence shown here is derived from an EMBL/GenBank/DDBJ whole genome shotgun (WGS) entry which is preliminary data.</text>
</comment>
<organism evidence="1 2">
    <name type="scientific">Rhizobium tibeticum</name>
    <dbReference type="NCBI Taxonomy" id="501024"/>
    <lineage>
        <taxon>Bacteria</taxon>
        <taxon>Pseudomonadati</taxon>
        <taxon>Pseudomonadota</taxon>
        <taxon>Alphaproteobacteria</taxon>
        <taxon>Hyphomicrobiales</taxon>
        <taxon>Rhizobiaceae</taxon>
        <taxon>Rhizobium/Agrobacterium group</taxon>
        <taxon>Rhizobium</taxon>
    </lineage>
</organism>
<feature type="non-terminal residue" evidence="1">
    <location>
        <position position="34"/>
    </location>
</feature>
<evidence type="ECO:0000313" key="1">
    <source>
        <dbReference type="EMBL" id="SEP37765.1"/>
    </source>
</evidence>
<proteinExistence type="predicted"/>
<accession>A0ABY1AZ98</accession>
<evidence type="ECO:0008006" key="3">
    <source>
        <dbReference type="Google" id="ProtNLM"/>
    </source>
</evidence>
<gene>
    <name evidence="1" type="ORF">SAMN05216228_11462</name>
</gene>
<dbReference type="EMBL" id="FOCV01000146">
    <property type="protein sequence ID" value="SEP37765.1"/>
    <property type="molecule type" value="Genomic_DNA"/>
</dbReference>
<name>A0ABY1AZ98_9HYPH</name>